<dbReference type="Proteomes" id="UP000240542">
    <property type="component" value="Unassembled WGS sequence"/>
</dbReference>
<feature type="transmembrane region" description="Helical" evidence="1">
    <location>
        <begin position="413"/>
        <end position="438"/>
    </location>
</feature>
<feature type="transmembrane region" description="Helical" evidence="1">
    <location>
        <begin position="58"/>
        <end position="78"/>
    </location>
</feature>
<protein>
    <submittedName>
        <fullName evidence="2">ABC-2 type transport system permease protein</fullName>
    </submittedName>
</protein>
<name>A0A2P8DII2_9ACTN</name>
<feature type="transmembrane region" description="Helical" evidence="1">
    <location>
        <begin position="229"/>
        <end position="250"/>
    </location>
</feature>
<proteinExistence type="predicted"/>
<feature type="transmembrane region" description="Helical" evidence="1">
    <location>
        <begin position="494"/>
        <end position="514"/>
    </location>
</feature>
<reference evidence="2 3" key="1">
    <citation type="submission" date="2018-03" db="EMBL/GenBank/DDBJ databases">
        <title>Genomic Encyclopedia of Archaeal and Bacterial Type Strains, Phase II (KMG-II): from individual species to whole genera.</title>
        <authorList>
            <person name="Goeker M."/>
        </authorList>
    </citation>
    <scope>NUCLEOTIDE SEQUENCE [LARGE SCALE GENOMIC DNA]</scope>
    <source>
        <strain evidence="2 3">DSM 45312</strain>
    </source>
</reference>
<dbReference type="RefSeq" id="WP_106583438.1">
    <property type="nucleotide sequence ID" value="NZ_PYGA01000009.1"/>
</dbReference>
<keyword evidence="3" id="KW-1185">Reference proteome</keyword>
<feature type="transmembrane region" description="Helical" evidence="1">
    <location>
        <begin position="132"/>
        <end position="151"/>
    </location>
</feature>
<feature type="transmembrane region" description="Helical" evidence="1">
    <location>
        <begin position="377"/>
        <end position="401"/>
    </location>
</feature>
<feature type="transmembrane region" description="Helical" evidence="1">
    <location>
        <begin position="98"/>
        <end position="120"/>
    </location>
</feature>
<feature type="transmembrane region" description="Helical" evidence="1">
    <location>
        <begin position="306"/>
        <end position="325"/>
    </location>
</feature>
<keyword evidence="1" id="KW-0472">Membrane</keyword>
<dbReference type="OrthoDB" id="4334618at2"/>
<comment type="caution">
    <text evidence="2">The sequence shown here is derived from an EMBL/GenBank/DDBJ whole genome shotgun (WGS) entry which is preliminary data.</text>
</comment>
<evidence type="ECO:0000313" key="3">
    <source>
        <dbReference type="Proteomes" id="UP000240542"/>
    </source>
</evidence>
<sequence>MVGIVCRLKLSLIAAGLRGNPAGTVGFVISLFVGFVVAASGFFVTMRMGLAFEFGAHLMVITFALVALGWGIVPILAFRSDETLDPARFALLPVPPGPMAGALLAASAIGVPPIAFTIALTGALAGFAATPAAVLVGALAIVITMLMSLLLGRILPLALAPVLRGRRGTDVMIGGLVGATALVLLLEWAIITSAASDVDAITAALAGAAGWTPPGFAALALLDARDGDFGIAALRLAVAAAAVAAVWWLWARMLGRALADLRVSEAGDMKVRGRLGAPGLFGLAPRTAAVVGRELRYQRREPRRKAGIATMMLLFGVVLTMLAPISSGELGVGTSILVTNGALTALTLVGNQFGLQGSALWSVLASTASPRELRSELLGASLVAALIGTPLLLLFAALNTVGVAGGAAEPEVWAASIGSTLGAFYLALGVSPLISVYFPYALPDRGHNPFAGPGPGRGMVVTLTMLAAMITVNALAIPFYLLAADLDAWTAAPYALGAVVYGLAVAWTGISLAARAGVPRLPEILATVSRPVT</sequence>
<keyword evidence="1" id="KW-0812">Transmembrane</keyword>
<evidence type="ECO:0000313" key="2">
    <source>
        <dbReference type="EMBL" id="PSK97032.1"/>
    </source>
</evidence>
<feature type="transmembrane region" description="Helical" evidence="1">
    <location>
        <begin position="345"/>
        <end position="365"/>
    </location>
</feature>
<feature type="transmembrane region" description="Helical" evidence="1">
    <location>
        <begin position="171"/>
        <end position="191"/>
    </location>
</feature>
<feature type="transmembrane region" description="Helical" evidence="1">
    <location>
        <begin position="459"/>
        <end position="482"/>
    </location>
</feature>
<gene>
    <name evidence="2" type="ORF">CLV63_10935</name>
</gene>
<organism evidence="2 3">
    <name type="scientific">Murinocardiopsis flavida</name>
    <dbReference type="NCBI Taxonomy" id="645275"/>
    <lineage>
        <taxon>Bacteria</taxon>
        <taxon>Bacillati</taxon>
        <taxon>Actinomycetota</taxon>
        <taxon>Actinomycetes</taxon>
        <taxon>Streptosporangiales</taxon>
        <taxon>Nocardiopsidaceae</taxon>
        <taxon>Murinocardiopsis</taxon>
    </lineage>
</organism>
<feature type="transmembrane region" description="Helical" evidence="1">
    <location>
        <begin position="203"/>
        <end position="223"/>
    </location>
</feature>
<dbReference type="EMBL" id="PYGA01000009">
    <property type="protein sequence ID" value="PSK97032.1"/>
    <property type="molecule type" value="Genomic_DNA"/>
</dbReference>
<accession>A0A2P8DII2</accession>
<dbReference type="AlphaFoldDB" id="A0A2P8DII2"/>
<feature type="transmembrane region" description="Helical" evidence="1">
    <location>
        <begin position="25"/>
        <end position="46"/>
    </location>
</feature>
<evidence type="ECO:0000256" key="1">
    <source>
        <dbReference type="SAM" id="Phobius"/>
    </source>
</evidence>
<keyword evidence="1" id="KW-1133">Transmembrane helix</keyword>